<evidence type="ECO:0000313" key="1">
    <source>
        <dbReference type="EMBL" id="CAG8839382.1"/>
    </source>
</evidence>
<protein>
    <submittedName>
        <fullName evidence="1">5262_t:CDS:1</fullName>
    </submittedName>
</protein>
<gene>
    <name evidence="1" type="ORF">GMARGA_LOCUS34428</name>
</gene>
<name>A0ABN7WSD9_GIGMA</name>
<proteinExistence type="predicted"/>
<comment type="caution">
    <text evidence="1">The sequence shown here is derived from an EMBL/GenBank/DDBJ whole genome shotgun (WGS) entry which is preliminary data.</text>
</comment>
<evidence type="ECO:0000313" key="2">
    <source>
        <dbReference type="Proteomes" id="UP000789901"/>
    </source>
</evidence>
<reference evidence="1 2" key="1">
    <citation type="submission" date="2021-06" db="EMBL/GenBank/DDBJ databases">
        <authorList>
            <person name="Kallberg Y."/>
            <person name="Tangrot J."/>
            <person name="Rosling A."/>
        </authorList>
    </citation>
    <scope>NUCLEOTIDE SEQUENCE [LARGE SCALE GENOMIC DNA]</scope>
    <source>
        <strain evidence="1 2">120-4 pot B 10/14</strain>
    </source>
</reference>
<organism evidence="1 2">
    <name type="scientific">Gigaspora margarita</name>
    <dbReference type="NCBI Taxonomy" id="4874"/>
    <lineage>
        <taxon>Eukaryota</taxon>
        <taxon>Fungi</taxon>
        <taxon>Fungi incertae sedis</taxon>
        <taxon>Mucoromycota</taxon>
        <taxon>Glomeromycotina</taxon>
        <taxon>Glomeromycetes</taxon>
        <taxon>Diversisporales</taxon>
        <taxon>Gigasporaceae</taxon>
        <taxon>Gigaspora</taxon>
    </lineage>
</organism>
<accession>A0ABN7WSD9</accession>
<dbReference type="EMBL" id="CAJVQB010060323">
    <property type="protein sequence ID" value="CAG8839382.1"/>
    <property type="molecule type" value="Genomic_DNA"/>
</dbReference>
<keyword evidence="2" id="KW-1185">Reference proteome</keyword>
<feature type="non-terminal residue" evidence="1">
    <location>
        <position position="1"/>
    </location>
</feature>
<sequence>EVEKNNKNLLLVEDSNASFALTNIYQDRIEISKKKTTKHGILSQSIEFQEQGRNGKIWSNA</sequence>
<dbReference type="Proteomes" id="UP000789901">
    <property type="component" value="Unassembled WGS sequence"/>
</dbReference>